<dbReference type="SMART" id="SM00850">
    <property type="entry name" value="LytTR"/>
    <property type="match status" value="1"/>
</dbReference>
<dbReference type="PROSITE" id="PS50930">
    <property type="entry name" value="HTH_LYTTR"/>
    <property type="match status" value="1"/>
</dbReference>
<dbReference type="AlphaFoldDB" id="A0A2T5C0S8"/>
<keyword evidence="1" id="KW-0597">Phosphoprotein</keyword>
<evidence type="ECO:0000313" key="4">
    <source>
        <dbReference type="EMBL" id="PTN08215.1"/>
    </source>
</evidence>
<evidence type="ECO:0000259" key="3">
    <source>
        <dbReference type="PROSITE" id="PS50930"/>
    </source>
</evidence>
<comment type="caution">
    <text evidence="4">The sequence shown here is derived from an EMBL/GenBank/DDBJ whole genome shotgun (WGS) entry which is preliminary data.</text>
</comment>
<dbReference type="Gene3D" id="3.40.50.2300">
    <property type="match status" value="1"/>
</dbReference>
<dbReference type="PROSITE" id="PS50110">
    <property type="entry name" value="RESPONSE_REGULATORY"/>
    <property type="match status" value="1"/>
</dbReference>
<name>A0A2T5C0S8_9BACT</name>
<dbReference type="InterPro" id="IPR046947">
    <property type="entry name" value="LytR-like"/>
</dbReference>
<evidence type="ECO:0000259" key="2">
    <source>
        <dbReference type="PROSITE" id="PS50110"/>
    </source>
</evidence>
<keyword evidence="5" id="KW-1185">Reference proteome</keyword>
<accession>A0A2T5C0S8</accession>
<dbReference type="InterPro" id="IPR007492">
    <property type="entry name" value="LytTR_DNA-bd_dom"/>
</dbReference>
<dbReference type="RefSeq" id="WP_107822657.1">
    <property type="nucleotide sequence ID" value="NZ_OY782574.1"/>
</dbReference>
<dbReference type="PANTHER" id="PTHR37299:SF1">
    <property type="entry name" value="STAGE 0 SPORULATION PROTEIN A HOMOLOG"/>
    <property type="match status" value="1"/>
</dbReference>
<proteinExistence type="predicted"/>
<dbReference type="Proteomes" id="UP000243525">
    <property type="component" value="Unassembled WGS sequence"/>
</dbReference>
<dbReference type="SMART" id="SM00448">
    <property type="entry name" value="REC"/>
    <property type="match status" value="1"/>
</dbReference>
<dbReference type="GO" id="GO:0000156">
    <property type="term" value="F:phosphorelay response regulator activity"/>
    <property type="evidence" value="ECO:0007669"/>
    <property type="project" value="InterPro"/>
</dbReference>
<dbReference type="GO" id="GO:0003677">
    <property type="term" value="F:DNA binding"/>
    <property type="evidence" value="ECO:0007669"/>
    <property type="project" value="InterPro"/>
</dbReference>
<dbReference type="SUPFAM" id="SSF52172">
    <property type="entry name" value="CheY-like"/>
    <property type="match status" value="1"/>
</dbReference>
<reference evidence="4 5" key="1">
    <citation type="submission" date="2018-04" db="EMBL/GenBank/DDBJ databases">
        <title>Genomic Encyclopedia of Archaeal and Bacterial Type Strains, Phase II (KMG-II): from individual species to whole genera.</title>
        <authorList>
            <person name="Goeker M."/>
        </authorList>
    </citation>
    <scope>NUCLEOTIDE SEQUENCE [LARGE SCALE GENOMIC DNA]</scope>
    <source>
        <strain evidence="4 5">DSM 28823</strain>
    </source>
</reference>
<dbReference type="InterPro" id="IPR001789">
    <property type="entry name" value="Sig_transdc_resp-reg_receiver"/>
</dbReference>
<dbReference type="Gene3D" id="2.40.50.1020">
    <property type="entry name" value="LytTr DNA-binding domain"/>
    <property type="match status" value="1"/>
</dbReference>
<dbReference type="OrthoDB" id="1490554at2"/>
<gene>
    <name evidence="4" type="ORF">C8N47_110101</name>
</gene>
<dbReference type="FunFam" id="3.40.50.2300:FF:000361">
    <property type="entry name" value="Two-component system response regulator"/>
    <property type="match status" value="1"/>
</dbReference>
<evidence type="ECO:0000256" key="1">
    <source>
        <dbReference type="PROSITE-ProRule" id="PRU00169"/>
    </source>
</evidence>
<evidence type="ECO:0000313" key="5">
    <source>
        <dbReference type="Proteomes" id="UP000243525"/>
    </source>
</evidence>
<feature type="domain" description="HTH LytTR-type" evidence="3">
    <location>
        <begin position="142"/>
        <end position="249"/>
    </location>
</feature>
<protein>
    <submittedName>
        <fullName evidence="4">LytTR family two component transcriptional regulator</fullName>
    </submittedName>
</protein>
<sequence>MKVLIVEDETVAFENLSAIITAIDPTIQVIGNTESIRQTVHWMQHNQKPDLIFMDIHLSDGSAFAIFDAIEIETPVIFTTAYDEHAIEAFKVNSIDYLLKPIKPEELERALHKFRKWTSGELATHLSNLADLSPRSGFTDKILVPWKDQLKPVNVHDIAFFYTSEKNTSIHLKSGQSYPYAKALEQIISTLNPSDFIRANKQFIVARDSVTNITVWFDNRLLVTLDVDAPERIFISKNKASEFKAWLVNKRPNDSAQ</sequence>
<dbReference type="Pfam" id="PF04397">
    <property type="entry name" value="LytTR"/>
    <property type="match status" value="1"/>
</dbReference>
<feature type="domain" description="Response regulatory" evidence="2">
    <location>
        <begin position="2"/>
        <end position="115"/>
    </location>
</feature>
<dbReference type="InterPro" id="IPR011006">
    <property type="entry name" value="CheY-like_superfamily"/>
</dbReference>
<organism evidence="4 5">
    <name type="scientific">Mangrovibacterium marinum</name>
    <dbReference type="NCBI Taxonomy" id="1639118"/>
    <lineage>
        <taxon>Bacteria</taxon>
        <taxon>Pseudomonadati</taxon>
        <taxon>Bacteroidota</taxon>
        <taxon>Bacteroidia</taxon>
        <taxon>Marinilabiliales</taxon>
        <taxon>Prolixibacteraceae</taxon>
        <taxon>Mangrovibacterium</taxon>
    </lineage>
</organism>
<dbReference type="EMBL" id="QAAD01000010">
    <property type="protein sequence ID" value="PTN08215.1"/>
    <property type="molecule type" value="Genomic_DNA"/>
</dbReference>
<dbReference type="PANTHER" id="PTHR37299">
    <property type="entry name" value="TRANSCRIPTIONAL REGULATOR-RELATED"/>
    <property type="match status" value="1"/>
</dbReference>
<dbReference type="Pfam" id="PF00072">
    <property type="entry name" value="Response_reg"/>
    <property type="match status" value="1"/>
</dbReference>
<feature type="modified residue" description="4-aspartylphosphate" evidence="1">
    <location>
        <position position="55"/>
    </location>
</feature>